<feature type="chain" id="PRO_5019120193" evidence="2">
    <location>
        <begin position="21"/>
        <end position="301"/>
    </location>
</feature>
<evidence type="ECO:0000313" key="3">
    <source>
        <dbReference type="EMBL" id="RWQ94417.1"/>
    </source>
</evidence>
<comment type="caution">
    <text evidence="3">The sequence shown here is derived from an EMBL/GenBank/DDBJ whole genome shotgun (WGS) entry which is preliminary data.</text>
</comment>
<evidence type="ECO:0000313" key="4">
    <source>
        <dbReference type="Proteomes" id="UP000283841"/>
    </source>
</evidence>
<dbReference type="RefSeq" id="XP_028484062.1">
    <property type="nucleotide sequence ID" value="XM_028632316.1"/>
</dbReference>
<feature type="compositionally biased region" description="Low complexity" evidence="1">
    <location>
        <begin position="165"/>
        <end position="176"/>
    </location>
</feature>
<dbReference type="VEuPathDB" id="FungiDB:C8Q69DRAFT_499191"/>
<feature type="region of interest" description="Disordered" evidence="1">
    <location>
        <begin position="161"/>
        <end position="181"/>
    </location>
</feature>
<evidence type="ECO:0000256" key="2">
    <source>
        <dbReference type="SAM" id="SignalP"/>
    </source>
</evidence>
<protein>
    <submittedName>
        <fullName evidence="3">Uncharacterized protein</fullName>
    </submittedName>
</protein>
<organism evidence="3 4">
    <name type="scientific">Byssochlamys spectabilis</name>
    <name type="common">Paecilomyces variotii</name>
    <dbReference type="NCBI Taxonomy" id="264951"/>
    <lineage>
        <taxon>Eukaryota</taxon>
        <taxon>Fungi</taxon>
        <taxon>Dikarya</taxon>
        <taxon>Ascomycota</taxon>
        <taxon>Pezizomycotina</taxon>
        <taxon>Eurotiomycetes</taxon>
        <taxon>Eurotiomycetidae</taxon>
        <taxon>Eurotiales</taxon>
        <taxon>Thermoascaceae</taxon>
        <taxon>Paecilomyces</taxon>
    </lineage>
</organism>
<keyword evidence="4" id="KW-1185">Reference proteome</keyword>
<evidence type="ECO:0000256" key="1">
    <source>
        <dbReference type="SAM" id="MobiDB-lite"/>
    </source>
</evidence>
<dbReference type="Proteomes" id="UP000283841">
    <property type="component" value="Unassembled WGS sequence"/>
</dbReference>
<name>A0A443HRK5_BYSSP</name>
<dbReference type="EMBL" id="RCNU01000007">
    <property type="protein sequence ID" value="RWQ94417.1"/>
    <property type="molecule type" value="Genomic_DNA"/>
</dbReference>
<dbReference type="GeneID" id="39601593"/>
<keyword evidence="2" id="KW-0732">Signal</keyword>
<gene>
    <name evidence="3" type="ORF">C8Q69DRAFT_499191</name>
</gene>
<accession>A0A443HRK5</accession>
<feature type="signal peptide" evidence="2">
    <location>
        <begin position="1"/>
        <end position="20"/>
    </location>
</feature>
<dbReference type="AlphaFoldDB" id="A0A443HRK5"/>
<proteinExistence type="predicted"/>
<reference evidence="3 4" key="1">
    <citation type="journal article" date="2018" name="Front. Microbiol.">
        <title>Genomic and genetic insights into a cosmopolitan fungus, Paecilomyces variotii (Eurotiales).</title>
        <authorList>
            <person name="Urquhart A.S."/>
            <person name="Mondo S.J."/>
            <person name="Makela M.R."/>
            <person name="Hane J.K."/>
            <person name="Wiebenga A."/>
            <person name="He G."/>
            <person name="Mihaltcheva S."/>
            <person name="Pangilinan J."/>
            <person name="Lipzen A."/>
            <person name="Barry K."/>
            <person name="de Vries R.P."/>
            <person name="Grigoriev I.V."/>
            <person name="Idnurm A."/>
        </authorList>
    </citation>
    <scope>NUCLEOTIDE SEQUENCE [LARGE SCALE GENOMIC DNA]</scope>
    <source>
        <strain evidence="3 4">CBS 101075</strain>
    </source>
</reference>
<sequence>MDFIAFILAWIITFGAPVQGQIGGGLDPSTGTFICSKVGGTYCDGKSMETATLISCLSLSVAEFHWCNAQLVNALPDDFKQSALCYQSSESAGDAVCAFNGTGYYLDGSSISLPETLLSNLEPLDNPAEPELSSLGTATQGTAVPDLTSGTFRMSTVVTPTPRNTITKSTTPDPTTVNDPGCPAFIPTKTIRPSTIVRHGSSTSKTTVVLASYRSTVYTTKTIQMMLATTKSSTPNTLYPVSVVTMAVGDSSNAAVSPSLVHTTVFGTLPHTGLSRTANAAPPYSGQGAFVALLAFAAAVF</sequence>